<reference evidence="2" key="1">
    <citation type="submission" date="2014-01" db="EMBL/GenBank/DDBJ databases">
        <title>The genome of the white-rot fungus Pycnoporus cinnabarinus: a basidiomycete model with a versatile arsenal for lignocellulosic biomass breakdown.</title>
        <authorList>
            <person name="Levasseur A."/>
            <person name="Lomascolo A."/>
            <person name="Ruiz-Duenas F.J."/>
            <person name="Uzan E."/>
            <person name="Piumi F."/>
            <person name="Kues U."/>
            <person name="Ram A.F.J."/>
            <person name="Murat C."/>
            <person name="Haon M."/>
            <person name="Benoit I."/>
            <person name="Arfi Y."/>
            <person name="Chevret D."/>
            <person name="Drula E."/>
            <person name="Kwon M.J."/>
            <person name="Gouret P."/>
            <person name="Lesage-Meessen L."/>
            <person name="Lombard V."/>
            <person name="Mariette J."/>
            <person name="Noirot C."/>
            <person name="Park J."/>
            <person name="Patyshakuliyeva A."/>
            <person name="Wieneger R.A.B."/>
            <person name="Wosten H.A.B."/>
            <person name="Martin F."/>
            <person name="Coutinho P.M."/>
            <person name="de Vries R."/>
            <person name="Martinez A.T."/>
            <person name="Klopp C."/>
            <person name="Pontarotti P."/>
            <person name="Henrissat B."/>
            <person name="Record E."/>
        </authorList>
    </citation>
    <scope>NUCLEOTIDE SEQUENCE [LARGE SCALE GENOMIC DNA]</scope>
    <source>
        <strain evidence="2">BRFM137</strain>
    </source>
</reference>
<keyword evidence="3" id="KW-1185">Reference proteome</keyword>
<name>A0A060SH54_PYCCI</name>
<organism evidence="2 3">
    <name type="scientific">Pycnoporus cinnabarinus</name>
    <name type="common">Cinnabar-red polypore</name>
    <name type="synonym">Trametes cinnabarina</name>
    <dbReference type="NCBI Taxonomy" id="5643"/>
    <lineage>
        <taxon>Eukaryota</taxon>
        <taxon>Fungi</taxon>
        <taxon>Dikarya</taxon>
        <taxon>Basidiomycota</taxon>
        <taxon>Agaricomycotina</taxon>
        <taxon>Agaricomycetes</taxon>
        <taxon>Polyporales</taxon>
        <taxon>Polyporaceae</taxon>
        <taxon>Trametes</taxon>
    </lineage>
</organism>
<proteinExistence type="predicted"/>
<gene>
    <name evidence="2" type="ORF">BN946_scf185014.g6</name>
</gene>
<feature type="chain" id="PRO_5001592203" description="Carbohydrate-binding module family 19 domain-containing protein" evidence="1">
    <location>
        <begin position="20"/>
        <end position="412"/>
    </location>
</feature>
<dbReference type="Proteomes" id="UP000029665">
    <property type="component" value="Unassembled WGS sequence"/>
</dbReference>
<dbReference type="AlphaFoldDB" id="A0A060SH54"/>
<dbReference type="OMA" id="NADPCAQ"/>
<evidence type="ECO:0000313" key="2">
    <source>
        <dbReference type="EMBL" id="CDO73536.1"/>
    </source>
</evidence>
<accession>A0A060SH54</accession>
<evidence type="ECO:0000313" key="3">
    <source>
        <dbReference type="Proteomes" id="UP000029665"/>
    </source>
</evidence>
<evidence type="ECO:0008006" key="4">
    <source>
        <dbReference type="Google" id="ProtNLM"/>
    </source>
</evidence>
<keyword evidence="1" id="KW-0732">Signal</keyword>
<dbReference type="EMBL" id="CCBP010000122">
    <property type="protein sequence ID" value="CDO73536.1"/>
    <property type="molecule type" value="Genomic_DNA"/>
</dbReference>
<dbReference type="OrthoDB" id="2362516at2759"/>
<sequence length="412" mass="42641">MRFFSFAILPFSLAVLASAGPIVDKRASFALQNGKQAQALNAKFASLSAKSPCTSGEVACVQGAFAQCVNGKFVTTPCSGGLTCVALPLVNSPGTSVTCDTEQDAADRIARTGASGGLRGRDIEARAAFTLQNGQEAQALNRKFQSLNANSPCQEGENACVNGGFAQCVGGKFVVTPCNTGLTCMALPLVLSPGTSLVCDTQADALARIAATGASGGLFGRSEPELESRAVNAPAACKAKKREDITERSEEAALVRRIAQSDLPAVANSWAQLCRSSGGDINNGDPCDQLGPIGGINALLANADPCAQQDNADAMIDFAKSKGVKNKEALIKNAIAYRRHPRNALNINGVVPSTPFCQRAPRNPELKGVVNAQLDGVDPGLFGAPNIAIFPFGQSGSCPFGKKANTKTCTCE</sequence>
<dbReference type="HOGENOM" id="CLU_056206_0_0_1"/>
<evidence type="ECO:0000256" key="1">
    <source>
        <dbReference type="SAM" id="SignalP"/>
    </source>
</evidence>
<comment type="caution">
    <text evidence="2">The sequence shown here is derived from an EMBL/GenBank/DDBJ whole genome shotgun (WGS) entry which is preliminary data.</text>
</comment>
<protein>
    <recommendedName>
        <fullName evidence="4">Carbohydrate-binding module family 19 domain-containing protein</fullName>
    </recommendedName>
</protein>
<feature type="signal peptide" evidence="1">
    <location>
        <begin position="1"/>
        <end position="19"/>
    </location>
</feature>